<dbReference type="PANTHER" id="PTHR30332:SF25">
    <property type="entry name" value="SECRETIN XPSD"/>
    <property type="match status" value="1"/>
</dbReference>
<evidence type="ECO:0000256" key="4">
    <source>
        <dbReference type="ARBA" id="ARBA00022452"/>
    </source>
</evidence>
<dbReference type="PRINTS" id="PR00811">
    <property type="entry name" value="BCTERIALGSPD"/>
</dbReference>
<keyword evidence="8" id="KW-0472">Membrane</keyword>
<dbReference type="Pfam" id="PF03958">
    <property type="entry name" value="Secretin_N"/>
    <property type="match status" value="3"/>
</dbReference>
<dbReference type="PRINTS" id="PR01032">
    <property type="entry name" value="PHAGEIV"/>
</dbReference>
<evidence type="ECO:0000313" key="16">
    <source>
        <dbReference type="Proteomes" id="UP000886687"/>
    </source>
</evidence>
<keyword evidence="6" id="KW-0732">Signal</keyword>
<dbReference type="InterPro" id="IPR013356">
    <property type="entry name" value="T2SS_GspD"/>
</dbReference>
<dbReference type="Pfam" id="PF00263">
    <property type="entry name" value="Secretin"/>
    <property type="match status" value="1"/>
</dbReference>
<dbReference type="InterPro" id="IPR005644">
    <property type="entry name" value="NolW-like"/>
</dbReference>
<evidence type="ECO:0000256" key="3">
    <source>
        <dbReference type="ARBA" id="ARBA00022448"/>
    </source>
</evidence>
<name>A0A9E4MYA9_9GAMM</name>
<dbReference type="Gene3D" id="3.30.1370.120">
    <property type="match status" value="3"/>
</dbReference>
<keyword evidence="7" id="KW-0653">Protein transport</keyword>
<organism evidence="15 16">
    <name type="scientific">Candidatus Thiodiazotropha lotti</name>
    <dbReference type="NCBI Taxonomy" id="2792787"/>
    <lineage>
        <taxon>Bacteria</taxon>
        <taxon>Pseudomonadati</taxon>
        <taxon>Pseudomonadota</taxon>
        <taxon>Gammaproteobacteria</taxon>
        <taxon>Chromatiales</taxon>
        <taxon>Sedimenticolaceae</taxon>
        <taxon>Candidatus Thiodiazotropha</taxon>
    </lineage>
</organism>
<accession>A0A9E4MYA9</accession>
<feature type="domain" description="GspD-like N0" evidence="14">
    <location>
        <begin position="83"/>
        <end position="153"/>
    </location>
</feature>
<dbReference type="InterPro" id="IPR049371">
    <property type="entry name" value="GspD-like_N0"/>
</dbReference>
<keyword evidence="4" id="KW-1134">Transmembrane beta strand</keyword>
<evidence type="ECO:0000256" key="6">
    <source>
        <dbReference type="ARBA" id="ARBA00022729"/>
    </source>
</evidence>
<dbReference type="InterPro" id="IPR050810">
    <property type="entry name" value="Bact_Secretion_Sys_Channel"/>
</dbReference>
<dbReference type="InterPro" id="IPR038591">
    <property type="entry name" value="NolW-like_sf"/>
</dbReference>
<evidence type="ECO:0000256" key="2">
    <source>
        <dbReference type="ARBA" id="ARBA00006980"/>
    </source>
</evidence>
<dbReference type="InterPro" id="IPR001775">
    <property type="entry name" value="GspD/PilQ"/>
</dbReference>
<evidence type="ECO:0000256" key="7">
    <source>
        <dbReference type="ARBA" id="ARBA00022927"/>
    </source>
</evidence>
<dbReference type="GO" id="GO:0015627">
    <property type="term" value="C:type II protein secretion system complex"/>
    <property type="evidence" value="ECO:0007669"/>
    <property type="project" value="InterPro"/>
</dbReference>
<evidence type="ECO:0000256" key="10">
    <source>
        <dbReference type="RuleBase" id="RU004004"/>
    </source>
</evidence>
<keyword evidence="3 10" id="KW-0813">Transport</keyword>
<dbReference type="GO" id="GO:0009279">
    <property type="term" value="C:cell outer membrane"/>
    <property type="evidence" value="ECO:0007669"/>
    <property type="project" value="UniProtKB-SubCell"/>
</dbReference>
<dbReference type="Pfam" id="PF21305">
    <property type="entry name" value="type_II_gspD_N0"/>
    <property type="match status" value="1"/>
</dbReference>
<feature type="domain" description="NolW-like" evidence="13">
    <location>
        <begin position="181"/>
        <end position="240"/>
    </location>
</feature>
<feature type="region of interest" description="Disordered" evidence="11">
    <location>
        <begin position="1"/>
        <end position="37"/>
    </location>
</feature>
<feature type="domain" description="NolW-like" evidence="13">
    <location>
        <begin position="248"/>
        <end position="314"/>
    </location>
</feature>
<comment type="caution">
    <text evidence="15">The sequence shown here is derived from an EMBL/GenBank/DDBJ whole genome shotgun (WGS) entry which is preliminary data.</text>
</comment>
<dbReference type="NCBIfam" id="TIGR02517">
    <property type="entry name" value="type_II_gspD"/>
    <property type="match status" value="1"/>
</dbReference>
<evidence type="ECO:0000259" key="14">
    <source>
        <dbReference type="Pfam" id="PF21305"/>
    </source>
</evidence>
<feature type="domain" description="Type II/III secretion system secretin-like" evidence="12">
    <location>
        <begin position="524"/>
        <end position="690"/>
    </location>
</feature>
<evidence type="ECO:0000256" key="1">
    <source>
        <dbReference type="ARBA" id="ARBA00004442"/>
    </source>
</evidence>
<proteinExistence type="inferred from homology"/>
<feature type="compositionally biased region" description="Polar residues" evidence="11">
    <location>
        <begin position="366"/>
        <end position="380"/>
    </location>
</feature>
<keyword evidence="9" id="KW-0998">Cell outer membrane</keyword>
<comment type="subcellular location">
    <subcellularLocation>
        <location evidence="1 10">Cell outer membrane</location>
    </subcellularLocation>
</comment>
<feature type="region of interest" description="Disordered" evidence="11">
    <location>
        <begin position="353"/>
        <end position="420"/>
    </location>
</feature>
<reference evidence="15" key="1">
    <citation type="journal article" date="2021" name="Proc. Natl. Acad. Sci. U.S.A.">
        <title>Global biogeography of chemosynthetic symbionts reveals both localized and globally distributed symbiont groups. .</title>
        <authorList>
            <person name="Osvatic J.T."/>
            <person name="Wilkins L.G.E."/>
            <person name="Leibrecht L."/>
            <person name="Leray M."/>
            <person name="Zauner S."/>
            <person name="Polzin J."/>
            <person name="Camacho Y."/>
            <person name="Gros O."/>
            <person name="van Gils J.A."/>
            <person name="Eisen J.A."/>
            <person name="Petersen J.M."/>
            <person name="Yuen B."/>
        </authorList>
    </citation>
    <scope>NUCLEOTIDE SEQUENCE</scope>
    <source>
        <strain evidence="15">MAGL173</strain>
    </source>
</reference>
<dbReference type="PANTHER" id="PTHR30332">
    <property type="entry name" value="PROBABLE GENERAL SECRETION PATHWAY PROTEIN D"/>
    <property type="match status" value="1"/>
</dbReference>
<dbReference type="InterPro" id="IPR004846">
    <property type="entry name" value="T2SS/T3SS_dom"/>
</dbReference>
<dbReference type="EMBL" id="JAEPDI010000001">
    <property type="protein sequence ID" value="MCG7937651.1"/>
    <property type="molecule type" value="Genomic_DNA"/>
</dbReference>
<evidence type="ECO:0000256" key="11">
    <source>
        <dbReference type="SAM" id="MobiDB-lite"/>
    </source>
</evidence>
<dbReference type="Proteomes" id="UP000886687">
    <property type="component" value="Unassembled WGS sequence"/>
</dbReference>
<evidence type="ECO:0000256" key="5">
    <source>
        <dbReference type="ARBA" id="ARBA00022692"/>
    </source>
</evidence>
<dbReference type="Gene3D" id="3.55.50.30">
    <property type="match status" value="1"/>
</dbReference>
<protein>
    <submittedName>
        <fullName evidence="15">Type II secretion system secretin GspD</fullName>
    </submittedName>
</protein>
<gene>
    <name evidence="15" type="primary">gspD</name>
    <name evidence="15" type="ORF">JAZ04_02170</name>
</gene>
<sequence>MLLASCAQQPKMEDAAEGNGVSFDNQQRPELPALSADDQNELVLSEEVKREPEFFVRQGSGEFINSKAQAKRQSQPARGDITLNFEAVDLREVVKVIFEEILRENYLIDDKVQGKVTIHTTYPVTTESVLPILENILQMNGAVMVRNGALYKILPAADLKGMALKPSVGQGQAKMRAGQGVQIVPLKYISAVEMKKILESFTTKSEQIRIDPGRNLMILSGSYQKINNLLQTIKMFDVDWLSGMSFGLIPLKYTDAKTLTDELQNILGDGDASPLGNMIKLIPVERLGAVMVISQQPRYIDEARRLIAQFDQGSDKSPDRRLYVHHLKNGKAENIAAILQSIFGNEVAATDSAGPLSHSDPLLRSNVRSPTTTGIDLKNSNADREAALTKDQPTLAAADDPSKDQSESTKPGGGAASTATIIADPDNNAILVMASPKDYQKIKATITRLDVAPKQVMIEATIAEVQLSDNLSYGVRWFFNGSTGGGRPYQGGLGSPLPDSVGGDGFALGLFNSLDDLKVFFDILENESSVKFLSAPQIMVIDNQTASFRVGDQIPIVTRSSQSTTDPNAPIVSEVQFRDTGTLLQITPRINEGGMVTLEVSQEVSTPGSAPAIGGGGNVAISQRTIESTVVVHDGQTVVLGGLIRENTSSGQAGIPGLMHIPLLGSLFSSTTKDISRTELIITLTPKVVRNPQEAFDISQELREKIKEATLFKDDFYRRRAVQ</sequence>
<evidence type="ECO:0000313" key="15">
    <source>
        <dbReference type="EMBL" id="MCG7937651.1"/>
    </source>
</evidence>
<comment type="similarity">
    <text evidence="2">Belongs to the bacterial secretin family. GSP D subfamily.</text>
</comment>
<dbReference type="AlphaFoldDB" id="A0A9E4MYA9"/>
<dbReference type="GO" id="GO:0015628">
    <property type="term" value="P:protein secretion by the type II secretion system"/>
    <property type="evidence" value="ECO:0007669"/>
    <property type="project" value="InterPro"/>
</dbReference>
<evidence type="ECO:0000256" key="8">
    <source>
        <dbReference type="ARBA" id="ARBA00023136"/>
    </source>
</evidence>
<evidence type="ECO:0000259" key="13">
    <source>
        <dbReference type="Pfam" id="PF03958"/>
    </source>
</evidence>
<evidence type="ECO:0000256" key="9">
    <source>
        <dbReference type="ARBA" id="ARBA00023237"/>
    </source>
</evidence>
<feature type="domain" description="NolW-like" evidence="13">
    <location>
        <begin position="324"/>
        <end position="455"/>
    </location>
</feature>
<keyword evidence="5" id="KW-0812">Transmembrane</keyword>
<evidence type="ECO:0000259" key="12">
    <source>
        <dbReference type="Pfam" id="PF00263"/>
    </source>
</evidence>